<evidence type="ECO:0000256" key="1">
    <source>
        <dbReference type="SAM" id="MobiDB-lite"/>
    </source>
</evidence>
<feature type="region of interest" description="Disordered" evidence="1">
    <location>
        <begin position="144"/>
        <end position="172"/>
    </location>
</feature>
<keyword evidence="3" id="KW-1185">Reference proteome</keyword>
<name>A0AAD6HXA8_9EURO</name>
<gene>
    <name evidence="2" type="ORF">N7493_000963</name>
</gene>
<protein>
    <submittedName>
        <fullName evidence="2">Uncharacterized protein</fullName>
    </submittedName>
</protein>
<accession>A0AAD6HXA8</accession>
<dbReference type="AlphaFoldDB" id="A0AAD6HXA8"/>
<comment type="caution">
    <text evidence="2">The sequence shown here is derived from an EMBL/GenBank/DDBJ whole genome shotgun (WGS) entry which is preliminary data.</text>
</comment>
<evidence type="ECO:0000313" key="3">
    <source>
        <dbReference type="Proteomes" id="UP001215712"/>
    </source>
</evidence>
<dbReference type="Proteomes" id="UP001215712">
    <property type="component" value="Unassembled WGS sequence"/>
</dbReference>
<evidence type="ECO:0000313" key="2">
    <source>
        <dbReference type="EMBL" id="KAJ5741091.1"/>
    </source>
</evidence>
<organism evidence="2 3">
    <name type="scientific">Penicillium malachiteum</name>
    <dbReference type="NCBI Taxonomy" id="1324776"/>
    <lineage>
        <taxon>Eukaryota</taxon>
        <taxon>Fungi</taxon>
        <taxon>Dikarya</taxon>
        <taxon>Ascomycota</taxon>
        <taxon>Pezizomycotina</taxon>
        <taxon>Eurotiomycetes</taxon>
        <taxon>Eurotiomycetidae</taxon>
        <taxon>Eurotiales</taxon>
        <taxon>Aspergillaceae</taxon>
        <taxon>Penicillium</taxon>
    </lineage>
</organism>
<proteinExistence type="predicted"/>
<dbReference type="EMBL" id="JAQJAN010000001">
    <property type="protein sequence ID" value="KAJ5741091.1"/>
    <property type="molecule type" value="Genomic_DNA"/>
</dbReference>
<reference evidence="2" key="1">
    <citation type="journal article" date="2023" name="IMA Fungus">
        <title>Comparative genomic study of the Penicillium genus elucidates a diverse pangenome and 15 lateral gene transfer events.</title>
        <authorList>
            <person name="Petersen C."/>
            <person name="Sorensen T."/>
            <person name="Nielsen M.R."/>
            <person name="Sondergaard T.E."/>
            <person name="Sorensen J.L."/>
            <person name="Fitzpatrick D.A."/>
            <person name="Frisvad J.C."/>
            <person name="Nielsen K.L."/>
        </authorList>
    </citation>
    <scope>NUCLEOTIDE SEQUENCE</scope>
    <source>
        <strain evidence="2">IBT 17514</strain>
    </source>
</reference>
<sequence>MVVLYLLEEWGRCTIRVKPILCGAYWNNIYIKNVPISKSNRLLGLAKEQARATTHKDALVQTPHFQENILDSFTIAYRRKKQAYSLNSRRAWLDLMDTSLRSIWLRQINVHADKPEKRGGQCTGQDYYNVRTLIEATYPTFSAASRQPTTRTRRQTWKQCEPPYGLQSPRVDLTSYKAQQYGQPFPPN</sequence>
<reference evidence="2" key="2">
    <citation type="submission" date="2023-01" db="EMBL/GenBank/DDBJ databases">
        <authorList>
            <person name="Petersen C."/>
        </authorList>
    </citation>
    <scope>NUCLEOTIDE SEQUENCE</scope>
    <source>
        <strain evidence="2">IBT 17514</strain>
    </source>
</reference>